<evidence type="ECO:0000256" key="3">
    <source>
        <dbReference type="ARBA" id="ARBA00022679"/>
    </source>
</evidence>
<keyword evidence="8" id="KW-0812">Transmembrane</keyword>
<evidence type="ECO:0000313" key="11">
    <source>
        <dbReference type="EMBL" id="ALJ59497.1"/>
    </source>
</evidence>
<keyword evidence="8" id="KW-0472">Membrane</keyword>
<dbReference type="InterPro" id="IPR036890">
    <property type="entry name" value="HATPase_C_sf"/>
</dbReference>
<keyword evidence="4" id="KW-0547">Nucleotide-binding</keyword>
<evidence type="ECO:0000256" key="7">
    <source>
        <dbReference type="ARBA" id="ARBA00023012"/>
    </source>
</evidence>
<dbReference type="Proteomes" id="UP000448877">
    <property type="component" value="Unassembled WGS sequence"/>
</dbReference>
<dbReference type="Gene3D" id="3.30.450.20">
    <property type="entry name" value="PAS domain"/>
    <property type="match status" value="1"/>
</dbReference>
<dbReference type="KEGG" id="bcel:BcellWH2_02256"/>
<protein>
    <recommendedName>
        <fullName evidence="2">histidine kinase</fullName>
        <ecNumber evidence="2">2.7.13.3</ecNumber>
    </recommendedName>
</protein>
<name>A0A0P0FZJ5_9BACE</name>
<sequence length="455" mass="51142">MFKSIEYKLIIYLLVLMVSLVAATLLLVRGEIAYGVVCAVIVVFSLFRLFRNYRKFNKNILFLLNAMENGDYSFHFSTNRMSLREKELNRMMNRIKDILVKARREIIENEEFLGTIVESVSTGIIITDEEGYVRNVNHSATEFLGLSSLSHLNQLRNVDESFPALFLHLKPGEVQLLKIANEREETEVSLHLTKIVISGMSLRIITLNNIGSELEAKEMESWIRLIRVMTHEIMNSIAPITSLSESLLFSFRSRATEMAGNSLYLNTVDALETINATTKGLLNFVESYRQFTRIPQPQIVPLDTKQLLGKVIHLCSPKMGEAGVEAKVILEGDISVLYADENQVLQVLVNLVKNAVEAFGGEEGGSASGRKIELAVITSSRQTVIEVRNNGTPIPQEVLPHIFVPFFTTKEAGSGIGLSLSRYIMRLHGGNLKHYVVREWTVFGMVFCKVSPLQV</sequence>
<keyword evidence="3 11" id="KW-0808">Transferase</keyword>
<feature type="transmembrane region" description="Helical" evidence="8">
    <location>
        <begin position="32"/>
        <end position="50"/>
    </location>
</feature>
<evidence type="ECO:0000256" key="8">
    <source>
        <dbReference type="SAM" id="Phobius"/>
    </source>
</evidence>
<evidence type="ECO:0000313" key="13">
    <source>
        <dbReference type="Proteomes" id="UP000061809"/>
    </source>
</evidence>
<gene>
    <name evidence="11" type="primary">kinA</name>
    <name evidence="11" type="ORF">BcellWH2_02256</name>
    <name evidence="12" type="ORF">F2Y81_18175</name>
</gene>
<dbReference type="SMART" id="SM00387">
    <property type="entry name" value="HATPase_c"/>
    <property type="match status" value="1"/>
</dbReference>
<reference evidence="12 14" key="2">
    <citation type="journal article" date="2019" name="Nat. Med.">
        <title>A library of human gut bacterial isolates paired with longitudinal multiomics data enables mechanistic microbiome research.</title>
        <authorList>
            <person name="Poyet M."/>
            <person name="Groussin M."/>
            <person name="Gibbons S.M."/>
            <person name="Avila-Pacheco J."/>
            <person name="Jiang X."/>
            <person name="Kearney S.M."/>
            <person name="Perrotta A.R."/>
            <person name="Berdy B."/>
            <person name="Zhao S."/>
            <person name="Lieberman T.D."/>
            <person name="Swanson P.K."/>
            <person name="Smith M."/>
            <person name="Roesemann S."/>
            <person name="Alexander J.E."/>
            <person name="Rich S.A."/>
            <person name="Livny J."/>
            <person name="Vlamakis H."/>
            <person name="Clish C."/>
            <person name="Bullock K."/>
            <person name="Deik A."/>
            <person name="Scott J."/>
            <person name="Pierce K.A."/>
            <person name="Xavier R.J."/>
            <person name="Alm E.J."/>
        </authorList>
    </citation>
    <scope>NUCLEOTIDE SEQUENCE [LARGE SCALE GENOMIC DNA]</scope>
    <source>
        <strain evidence="12 14">BIOML-A6</strain>
    </source>
</reference>
<accession>A0A0P0FZJ5</accession>
<dbReference type="Gene3D" id="3.30.565.10">
    <property type="entry name" value="Histidine kinase-like ATPase, C-terminal domain"/>
    <property type="match status" value="1"/>
</dbReference>
<reference evidence="11 13" key="1">
    <citation type="journal article" date="2015" name="Science">
        <title>Genetic determinants of in vivo fitness and diet responsiveness in multiple human gut Bacteroides.</title>
        <authorList>
            <person name="Wu M."/>
            <person name="McNulty N.P."/>
            <person name="Rodionov D.A."/>
            <person name="Khoroshkin M.S."/>
            <person name="Griffin N.W."/>
            <person name="Cheng J."/>
            <person name="Latreille P."/>
            <person name="Kerstetter R.A."/>
            <person name="Terrapon N."/>
            <person name="Henrissat B."/>
            <person name="Osterman A.L."/>
            <person name="Gordon J.I."/>
        </authorList>
    </citation>
    <scope>NUCLEOTIDE SEQUENCE [LARGE SCALE GENOMIC DNA]</scope>
    <source>
        <strain evidence="11 13">WH2</strain>
    </source>
</reference>
<proteinExistence type="predicted"/>
<comment type="catalytic activity">
    <reaction evidence="1">
        <text>ATP + protein L-histidine = ADP + protein N-phospho-L-histidine.</text>
        <dbReference type="EC" id="2.7.13.3"/>
    </reaction>
</comment>
<dbReference type="STRING" id="246787.BcellWH2_02256"/>
<organism evidence="11 13">
    <name type="scientific">Bacteroides cellulosilyticus</name>
    <dbReference type="NCBI Taxonomy" id="246787"/>
    <lineage>
        <taxon>Bacteria</taxon>
        <taxon>Pseudomonadati</taxon>
        <taxon>Bacteroidota</taxon>
        <taxon>Bacteroidia</taxon>
        <taxon>Bacteroidales</taxon>
        <taxon>Bacteroidaceae</taxon>
        <taxon>Bacteroides</taxon>
    </lineage>
</organism>
<keyword evidence="6" id="KW-0067">ATP-binding</keyword>
<dbReference type="PANTHER" id="PTHR43065">
    <property type="entry name" value="SENSOR HISTIDINE KINASE"/>
    <property type="match status" value="1"/>
</dbReference>
<feature type="domain" description="Histidine kinase" evidence="9">
    <location>
        <begin position="228"/>
        <end position="432"/>
    </location>
</feature>
<dbReference type="eggNOG" id="COG5000">
    <property type="taxonomic scope" value="Bacteria"/>
</dbReference>
<dbReference type="InterPro" id="IPR005467">
    <property type="entry name" value="His_kinase_dom"/>
</dbReference>
<dbReference type="Proteomes" id="UP000061809">
    <property type="component" value="Chromosome"/>
</dbReference>
<dbReference type="InterPro" id="IPR003594">
    <property type="entry name" value="HATPase_dom"/>
</dbReference>
<dbReference type="Pfam" id="PF02518">
    <property type="entry name" value="HATPase_c"/>
    <property type="match status" value="1"/>
</dbReference>
<dbReference type="GeneID" id="66306377"/>
<evidence type="ECO:0000256" key="4">
    <source>
        <dbReference type="ARBA" id="ARBA00022741"/>
    </source>
</evidence>
<evidence type="ECO:0000256" key="5">
    <source>
        <dbReference type="ARBA" id="ARBA00022777"/>
    </source>
</evidence>
<dbReference type="EMBL" id="VVYV01000033">
    <property type="protein sequence ID" value="KAA5415418.1"/>
    <property type="molecule type" value="Genomic_DNA"/>
</dbReference>
<evidence type="ECO:0000259" key="9">
    <source>
        <dbReference type="PROSITE" id="PS50109"/>
    </source>
</evidence>
<dbReference type="PROSITE" id="PS50109">
    <property type="entry name" value="HIS_KIN"/>
    <property type="match status" value="1"/>
</dbReference>
<dbReference type="EC" id="2.7.13.3" evidence="2"/>
<evidence type="ECO:0000259" key="10">
    <source>
        <dbReference type="PROSITE" id="PS50112"/>
    </source>
</evidence>
<dbReference type="PANTHER" id="PTHR43065:SF46">
    <property type="entry name" value="C4-DICARBOXYLATE TRANSPORT SENSOR PROTEIN DCTB"/>
    <property type="match status" value="1"/>
</dbReference>
<dbReference type="PATRIC" id="fig|246787.4.peg.2317"/>
<dbReference type="GO" id="GO:0000160">
    <property type="term" value="P:phosphorelay signal transduction system"/>
    <property type="evidence" value="ECO:0007669"/>
    <property type="project" value="UniProtKB-KW"/>
</dbReference>
<evidence type="ECO:0000313" key="14">
    <source>
        <dbReference type="Proteomes" id="UP000448877"/>
    </source>
</evidence>
<feature type="transmembrane region" description="Helical" evidence="8">
    <location>
        <begin position="9"/>
        <end position="26"/>
    </location>
</feature>
<evidence type="ECO:0000313" key="12">
    <source>
        <dbReference type="EMBL" id="KAA5415418.1"/>
    </source>
</evidence>
<dbReference type="PRINTS" id="PR00344">
    <property type="entry name" value="BCTRLSENSOR"/>
</dbReference>
<dbReference type="EMBL" id="CP012801">
    <property type="protein sequence ID" value="ALJ59497.1"/>
    <property type="molecule type" value="Genomic_DNA"/>
</dbReference>
<dbReference type="SUPFAM" id="SSF55785">
    <property type="entry name" value="PYP-like sensor domain (PAS domain)"/>
    <property type="match status" value="1"/>
</dbReference>
<dbReference type="InterPro" id="IPR035965">
    <property type="entry name" value="PAS-like_dom_sf"/>
</dbReference>
<dbReference type="NCBIfam" id="TIGR00229">
    <property type="entry name" value="sensory_box"/>
    <property type="match status" value="1"/>
</dbReference>
<dbReference type="InterPro" id="IPR000014">
    <property type="entry name" value="PAS"/>
</dbReference>
<keyword evidence="5 11" id="KW-0418">Kinase</keyword>
<dbReference type="SUPFAM" id="SSF55874">
    <property type="entry name" value="ATPase domain of HSP90 chaperone/DNA topoisomerase II/histidine kinase"/>
    <property type="match status" value="1"/>
</dbReference>
<dbReference type="PROSITE" id="PS50112">
    <property type="entry name" value="PAS"/>
    <property type="match status" value="1"/>
</dbReference>
<dbReference type="RefSeq" id="WP_029426026.1">
    <property type="nucleotide sequence ID" value="NZ_CABMLT010000002.1"/>
</dbReference>
<keyword evidence="8" id="KW-1133">Transmembrane helix</keyword>
<evidence type="ECO:0000256" key="1">
    <source>
        <dbReference type="ARBA" id="ARBA00000085"/>
    </source>
</evidence>
<dbReference type="GO" id="GO:0005524">
    <property type="term" value="F:ATP binding"/>
    <property type="evidence" value="ECO:0007669"/>
    <property type="project" value="UniProtKB-KW"/>
</dbReference>
<feature type="domain" description="PAS" evidence="10">
    <location>
        <begin position="109"/>
        <end position="147"/>
    </location>
</feature>
<dbReference type="AlphaFoldDB" id="A0A0P0FZJ5"/>
<dbReference type="Pfam" id="PF13188">
    <property type="entry name" value="PAS_8"/>
    <property type="match status" value="1"/>
</dbReference>
<dbReference type="GO" id="GO:0004673">
    <property type="term" value="F:protein histidine kinase activity"/>
    <property type="evidence" value="ECO:0007669"/>
    <property type="project" value="UniProtKB-EC"/>
</dbReference>
<dbReference type="InterPro" id="IPR004358">
    <property type="entry name" value="Sig_transdc_His_kin-like_C"/>
</dbReference>
<keyword evidence="7" id="KW-0902">Two-component regulatory system</keyword>
<evidence type="ECO:0000256" key="6">
    <source>
        <dbReference type="ARBA" id="ARBA00022840"/>
    </source>
</evidence>
<evidence type="ECO:0000256" key="2">
    <source>
        <dbReference type="ARBA" id="ARBA00012438"/>
    </source>
</evidence>